<accession>A0A6G0U200</accession>
<dbReference type="OrthoDB" id="6606370at2759"/>
<sequence length="211" mass="24596">MSDTRKRRSSFFPKPAEVKYKIFVPDNHEKQLELFKNMSWVNEEKENIFSNSTLFGGQGKEALLEYTEKLKSYKQEYPKLVSSKQEEQIHLKEKLRKSKVEISWETACDGLTDFERDFISNRPNYKCLVEKIHLLTLHTALVKRSNYELHVILNAYNRRANEEIDKLQESFIDKIVEDSGVGTSCYSNDTNLSIMDCDTNSSSEDECLNSN</sequence>
<comment type="caution">
    <text evidence="1">The sequence shown here is derived from an EMBL/GenBank/DDBJ whole genome shotgun (WGS) entry which is preliminary data.</text>
</comment>
<evidence type="ECO:0000313" key="1">
    <source>
        <dbReference type="EMBL" id="KAE9543138.1"/>
    </source>
</evidence>
<protein>
    <submittedName>
        <fullName evidence="1">Uncharacterized protein</fullName>
    </submittedName>
</protein>
<dbReference type="AlphaFoldDB" id="A0A6G0U200"/>
<proteinExistence type="predicted"/>
<reference evidence="1 2" key="1">
    <citation type="submission" date="2019-08" db="EMBL/GenBank/DDBJ databases">
        <title>The genome of the soybean aphid Biotype 1, its phylome, world population structure and adaptation to the North American continent.</title>
        <authorList>
            <person name="Giordano R."/>
            <person name="Donthu R.K."/>
            <person name="Hernandez A.G."/>
            <person name="Wright C.L."/>
            <person name="Zimin A.V."/>
        </authorList>
    </citation>
    <scope>NUCLEOTIDE SEQUENCE [LARGE SCALE GENOMIC DNA]</scope>
    <source>
        <tissue evidence="1">Whole aphids</tissue>
    </source>
</reference>
<name>A0A6G0U200_APHGL</name>
<dbReference type="EMBL" id="VYZN01000009">
    <property type="protein sequence ID" value="KAE9543138.1"/>
    <property type="molecule type" value="Genomic_DNA"/>
</dbReference>
<organism evidence="1 2">
    <name type="scientific">Aphis glycines</name>
    <name type="common">Soybean aphid</name>
    <dbReference type="NCBI Taxonomy" id="307491"/>
    <lineage>
        <taxon>Eukaryota</taxon>
        <taxon>Metazoa</taxon>
        <taxon>Ecdysozoa</taxon>
        <taxon>Arthropoda</taxon>
        <taxon>Hexapoda</taxon>
        <taxon>Insecta</taxon>
        <taxon>Pterygota</taxon>
        <taxon>Neoptera</taxon>
        <taxon>Paraneoptera</taxon>
        <taxon>Hemiptera</taxon>
        <taxon>Sternorrhyncha</taxon>
        <taxon>Aphidomorpha</taxon>
        <taxon>Aphidoidea</taxon>
        <taxon>Aphididae</taxon>
        <taxon>Aphidini</taxon>
        <taxon>Aphis</taxon>
        <taxon>Aphis</taxon>
    </lineage>
</organism>
<keyword evidence="2" id="KW-1185">Reference proteome</keyword>
<evidence type="ECO:0000313" key="2">
    <source>
        <dbReference type="Proteomes" id="UP000475862"/>
    </source>
</evidence>
<gene>
    <name evidence="1" type="ORF">AGLY_003049</name>
</gene>
<dbReference type="Proteomes" id="UP000475862">
    <property type="component" value="Unassembled WGS sequence"/>
</dbReference>